<evidence type="ECO:0000256" key="1">
    <source>
        <dbReference type="ARBA" id="ARBA00004496"/>
    </source>
</evidence>
<dbReference type="InterPro" id="IPR011245">
    <property type="entry name" value="Butyrate_kin"/>
</dbReference>
<keyword evidence="7 9" id="KW-0067">ATP-binding</keyword>
<dbReference type="Gene3D" id="3.30.420.40">
    <property type="match status" value="2"/>
</dbReference>
<comment type="catalytic activity">
    <reaction evidence="8 9">
        <text>butanoate + ATP = butanoyl phosphate + ADP</text>
        <dbReference type="Rhea" id="RHEA:13585"/>
        <dbReference type="ChEBI" id="CHEBI:17968"/>
        <dbReference type="ChEBI" id="CHEBI:30616"/>
        <dbReference type="ChEBI" id="CHEBI:58079"/>
        <dbReference type="ChEBI" id="CHEBI:456216"/>
        <dbReference type="EC" id="2.7.2.7"/>
    </reaction>
</comment>
<evidence type="ECO:0000256" key="10">
    <source>
        <dbReference type="RuleBase" id="RU003835"/>
    </source>
</evidence>
<dbReference type="NCBIfam" id="TIGR02707">
    <property type="entry name" value="butyr_kinase"/>
    <property type="match status" value="1"/>
</dbReference>
<evidence type="ECO:0000313" key="11">
    <source>
        <dbReference type="EMBL" id="MEI5908159.1"/>
    </source>
</evidence>
<dbReference type="PIRSF" id="PIRSF036458">
    <property type="entry name" value="Butyrate_kin"/>
    <property type="match status" value="1"/>
</dbReference>
<accession>A0ABU8HG64</accession>
<dbReference type="CDD" id="cd24011">
    <property type="entry name" value="ASKHA_NBD_BK"/>
    <property type="match status" value="1"/>
</dbReference>
<sequence length="382" mass="41248">MKLFIELCLLEVTTLQGIDHRILVINPGSTSTKIGVFENNVSIFEKTLRHDTTVINTFENIIDQYEFRKTTILETLDEEGMNLSKLSAVCGRGGLLRPIEGGTYSVNDAMLNDLREGYSGQHASNLGGILAYEIASGLNIPSFIVDPVVVDELSPIGRISGFSLIERKSIFHALNQKAVARRVAKEMGKSYDQLNLIVTHMGGGITVGVHKDGRVIDVNNGLHGDGPFSPERAGTVPAGDLVDLCFSGEYYRDEVMKKLVGQGGLVGYLGTNDAVKVEKMIENGDEKAALVYDAMSYQIAKEIGAASAVLSGKVDAIILTGGLAYGKEFVKNITKRISWIADVIVQPGENELQALAEGALRVLIGEEKEKTYPGTKSAKATI</sequence>
<evidence type="ECO:0000256" key="8">
    <source>
        <dbReference type="ARBA" id="ARBA00048596"/>
    </source>
</evidence>
<keyword evidence="6 9" id="KW-0418">Kinase</keyword>
<keyword evidence="4 9" id="KW-0808">Transferase</keyword>
<dbReference type="PRINTS" id="PR00471">
    <property type="entry name" value="ACETATEKNASE"/>
</dbReference>
<evidence type="ECO:0000256" key="6">
    <source>
        <dbReference type="ARBA" id="ARBA00022777"/>
    </source>
</evidence>
<dbReference type="SUPFAM" id="SSF53067">
    <property type="entry name" value="Actin-like ATPase domain"/>
    <property type="match status" value="2"/>
</dbReference>
<evidence type="ECO:0000256" key="3">
    <source>
        <dbReference type="ARBA" id="ARBA00022490"/>
    </source>
</evidence>
<dbReference type="InterPro" id="IPR023865">
    <property type="entry name" value="Aliphatic_acid_kinase_CS"/>
</dbReference>
<protein>
    <recommendedName>
        <fullName evidence="9">Probable butyrate kinase</fullName>
        <shortName evidence="9">BK</shortName>
        <ecNumber evidence="9">2.7.2.7</ecNumber>
    </recommendedName>
    <alternativeName>
        <fullName evidence="9">Branched-chain carboxylic acid kinase</fullName>
    </alternativeName>
</protein>
<comment type="caution">
    <text evidence="11">The sequence shown here is derived from an EMBL/GenBank/DDBJ whole genome shotgun (WGS) entry which is preliminary data.</text>
</comment>
<dbReference type="PROSITE" id="PS01075">
    <property type="entry name" value="ACETATE_KINASE_1"/>
    <property type="match status" value="1"/>
</dbReference>
<evidence type="ECO:0000256" key="9">
    <source>
        <dbReference type="HAMAP-Rule" id="MF_00542"/>
    </source>
</evidence>
<gene>
    <name evidence="9 11" type="primary">buk</name>
    <name evidence="11" type="ORF">WAK64_13955</name>
</gene>
<dbReference type="PANTHER" id="PTHR21060:SF3">
    <property type="entry name" value="BUTYRATE KINASE 2-RELATED"/>
    <property type="match status" value="1"/>
</dbReference>
<evidence type="ECO:0000256" key="4">
    <source>
        <dbReference type="ARBA" id="ARBA00022679"/>
    </source>
</evidence>
<reference evidence="11 12" key="1">
    <citation type="journal article" date="2018" name="J. Microbiol.">
        <title>Bacillus spongiae sp. nov., isolated from sponge of Jeju Island.</title>
        <authorList>
            <person name="Lee G.E."/>
            <person name="Im W.T."/>
            <person name="Park J.S."/>
        </authorList>
    </citation>
    <scope>NUCLEOTIDE SEQUENCE [LARGE SCALE GENOMIC DNA]</scope>
    <source>
        <strain evidence="11 12">135PIL107-10</strain>
    </source>
</reference>
<evidence type="ECO:0000256" key="5">
    <source>
        <dbReference type="ARBA" id="ARBA00022741"/>
    </source>
</evidence>
<dbReference type="RefSeq" id="WP_336587599.1">
    <property type="nucleotide sequence ID" value="NZ_JBBAXC010000011.1"/>
</dbReference>
<evidence type="ECO:0000313" key="12">
    <source>
        <dbReference type="Proteomes" id="UP001312865"/>
    </source>
</evidence>
<dbReference type="InterPro" id="IPR000890">
    <property type="entry name" value="Aliphatic_acid_kin_short-chain"/>
</dbReference>
<organism evidence="11 12">
    <name type="scientific">Bacillus spongiae</name>
    <dbReference type="NCBI Taxonomy" id="2683610"/>
    <lineage>
        <taxon>Bacteria</taxon>
        <taxon>Bacillati</taxon>
        <taxon>Bacillota</taxon>
        <taxon>Bacilli</taxon>
        <taxon>Bacillales</taxon>
        <taxon>Bacillaceae</taxon>
        <taxon>Bacillus</taxon>
    </lineage>
</organism>
<evidence type="ECO:0000256" key="2">
    <source>
        <dbReference type="ARBA" id="ARBA00008748"/>
    </source>
</evidence>
<dbReference type="PANTHER" id="PTHR21060">
    <property type="entry name" value="ACETATE KINASE"/>
    <property type="match status" value="1"/>
</dbReference>
<dbReference type="PROSITE" id="PS01076">
    <property type="entry name" value="ACETATE_KINASE_2"/>
    <property type="match status" value="1"/>
</dbReference>
<keyword evidence="5 9" id="KW-0547">Nucleotide-binding</keyword>
<comment type="subcellular location">
    <subcellularLocation>
        <location evidence="1 9">Cytoplasm</location>
    </subcellularLocation>
</comment>
<dbReference type="InterPro" id="IPR043129">
    <property type="entry name" value="ATPase_NBD"/>
</dbReference>
<dbReference type="Pfam" id="PF00871">
    <property type="entry name" value="Acetate_kinase"/>
    <property type="match status" value="1"/>
</dbReference>
<dbReference type="EC" id="2.7.2.7" evidence="9"/>
<comment type="similarity">
    <text evidence="2 9 10">Belongs to the acetokinase family.</text>
</comment>
<dbReference type="GO" id="GO:0047761">
    <property type="term" value="F:butyrate kinase activity"/>
    <property type="evidence" value="ECO:0007669"/>
    <property type="project" value="UniProtKB-EC"/>
</dbReference>
<dbReference type="HAMAP" id="MF_00542">
    <property type="entry name" value="Butyrate_kinase"/>
    <property type="match status" value="1"/>
</dbReference>
<name>A0ABU8HG64_9BACI</name>
<proteinExistence type="inferred from homology"/>
<dbReference type="NCBIfam" id="NF002834">
    <property type="entry name" value="PRK03011.1-5"/>
    <property type="match status" value="1"/>
</dbReference>
<dbReference type="Proteomes" id="UP001312865">
    <property type="component" value="Unassembled WGS sequence"/>
</dbReference>
<keyword evidence="12" id="KW-1185">Reference proteome</keyword>
<dbReference type="EMBL" id="JBBAXC010000011">
    <property type="protein sequence ID" value="MEI5908159.1"/>
    <property type="molecule type" value="Genomic_DNA"/>
</dbReference>
<keyword evidence="3 9" id="KW-0963">Cytoplasm</keyword>
<evidence type="ECO:0000256" key="7">
    <source>
        <dbReference type="ARBA" id="ARBA00022840"/>
    </source>
</evidence>